<name>A0A2G8RV16_9APHY</name>
<accession>A0A2G8RV16</accession>
<dbReference type="EMBL" id="AYKW01000056">
    <property type="protein sequence ID" value="PIL25339.1"/>
    <property type="molecule type" value="Genomic_DNA"/>
</dbReference>
<gene>
    <name evidence="3" type="ORF">GSI_13228</name>
</gene>
<dbReference type="OrthoDB" id="2746321at2759"/>
<evidence type="ECO:0000256" key="1">
    <source>
        <dbReference type="SAM" id="MobiDB-lite"/>
    </source>
</evidence>
<organism evidence="3 4">
    <name type="scientific">Ganoderma sinense ZZ0214-1</name>
    <dbReference type="NCBI Taxonomy" id="1077348"/>
    <lineage>
        <taxon>Eukaryota</taxon>
        <taxon>Fungi</taxon>
        <taxon>Dikarya</taxon>
        <taxon>Basidiomycota</taxon>
        <taxon>Agaricomycotina</taxon>
        <taxon>Agaricomycetes</taxon>
        <taxon>Polyporales</taxon>
        <taxon>Polyporaceae</taxon>
        <taxon>Ganoderma</taxon>
    </lineage>
</organism>
<reference evidence="3 4" key="1">
    <citation type="journal article" date="2015" name="Sci. Rep.">
        <title>Chromosome-level genome map provides insights into diverse defense mechanisms in the medicinal fungus Ganoderma sinense.</title>
        <authorList>
            <person name="Zhu Y."/>
            <person name="Xu J."/>
            <person name="Sun C."/>
            <person name="Zhou S."/>
            <person name="Xu H."/>
            <person name="Nelson D.R."/>
            <person name="Qian J."/>
            <person name="Song J."/>
            <person name="Luo H."/>
            <person name="Xiang L."/>
            <person name="Li Y."/>
            <person name="Xu Z."/>
            <person name="Ji A."/>
            <person name="Wang L."/>
            <person name="Lu S."/>
            <person name="Hayward A."/>
            <person name="Sun W."/>
            <person name="Li X."/>
            <person name="Schwartz D.C."/>
            <person name="Wang Y."/>
            <person name="Chen S."/>
        </authorList>
    </citation>
    <scope>NUCLEOTIDE SEQUENCE [LARGE SCALE GENOMIC DNA]</scope>
    <source>
        <strain evidence="3 4">ZZ0214-1</strain>
    </source>
</reference>
<evidence type="ECO:0000313" key="3">
    <source>
        <dbReference type="EMBL" id="PIL25339.1"/>
    </source>
</evidence>
<dbReference type="PANTHER" id="PTHR38926">
    <property type="entry name" value="F-BOX DOMAIN CONTAINING PROTEIN, EXPRESSED"/>
    <property type="match status" value="1"/>
</dbReference>
<dbReference type="Pfam" id="PF12937">
    <property type="entry name" value="F-box-like"/>
    <property type="match status" value="1"/>
</dbReference>
<dbReference type="InterPro" id="IPR032675">
    <property type="entry name" value="LRR_dom_sf"/>
</dbReference>
<dbReference type="Proteomes" id="UP000230002">
    <property type="component" value="Unassembled WGS sequence"/>
</dbReference>
<dbReference type="Gene3D" id="3.80.10.10">
    <property type="entry name" value="Ribonuclease Inhibitor"/>
    <property type="match status" value="1"/>
</dbReference>
<evidence type="ECO:0000313" key="4">
    <source>
        <dbReference type="Proteomes" id="UP000230002"/>
    </source>
</evidence>
<dbReference type="AlphaFoldDB" id="A0A2G8RV16"/>
<sequence length="612" mass="68892">MSEVERFPSFEAHLGHFTVDLIEPHDWHPQPETHIPAPPPLNDLRQEIQKRLDVLAIKEREIFQETLELKSRWNRSLMVTQLPNEILYRIFVDVSEQTKPPSIDGDEGDEDNKNKSASEFRLAKTGWMKLMLVCRRWRDVARATPALWRTIDVGKTIRWMKLALARSGNATLDVSFPSYFSEKHAYLLKPHCHRLRSLRLRSWSPRALRRILRNMLPTLEALEAHHYLENPTTQGEFDIDLGITPKRLPILHTLHIAHSLVPRDLSFYTRLRKLTLSACSFKGSVEEFVQLLSTIPLLEYLDLDEFLQTLSDSGNVISACPLPSLLSLRLSNHHPVHSARFLSLVVIPQAASLSIQAHIGPVEHAHGSTLRAIVPPAPHLASSLPGLGTVTWARLVVTSDQYAIECPYTQPGHEDPDAFLIQLALTSSTVPELQVEWDDHMPEGVADLFALLQSAPLTHLEVSGSCSIVDAGTWARLFRTFPSLVSLEIGASGSIFTGLHEASLTSPVGGPVICRGLGRIAISDYHEVIERPEWVFDPLISCLRYRAERGTQLGELHLKLHETTDEDIFRYISEFRDVASNVVFATGHYSNSSEDGDESSDDEEGWESKSNY</sequence>
<evidence type="ECO:0000259" key="2">
    <source>
        <dbReference type="Pfam" id="PF12937"/>
    </source>
</evidence>
<feature type="domain" description="F-box" evidence="2">
    <location>
        <begin position="81"/>
        <end position="152"/>
    </location>
</feature>
<dbReference type="SUPFAM" id="SSF81383">
    <property type="entry name" value="F-box domain"/>
    <property type="match status" value="1"/>
</dbReference>
<dbReference type="PANTHER" id="PTHR38926:SF5">
    <property type="entry name" value="F-BOX AND LEUCINE-RICH REPEAT PROTEIN 6"/>
    <property type="match status" value="1"/>
</dbReference>
<proteinExistence type="predicted"/>
<dbReference type="InterPro" id="IPR001810">
    <property type="entry name" value="F-box_dom"/>
</dbReference>
<comment type="caution">
    <text evidence="3">The sequence shown here is derived from an EMBL/GenBank/DDBJ whole genome shotgun (WGS) entry which is preliminary data.</text>
</comment>
<dbReference type="STRING" id="1077348.A0A2G8RV16"/>
<dbReference type="Gene3D" id="1.20.1280.50">
    <property type="match status" value="1"/>
</dbReference>
<protein>
    <recommendedName>
        <fullName evidence="2">F-box domain-containing protein</fullName>
    </recommendedName>
</protein>
<dbReference type="SUPFAM" id="SSF52047">
    <property type="entry name" value="RNI-like"/>
    <property type="match status" value="1"/>
</dbReference>
<keyword evidence="4" id="KW-1185">Reference proteome</keyword>
<feature type="compositionally biased region" description="Acidic residues" evidence="1">
    <location>
        <begin position="594"/>
        <end position="605"/>
    </location>
</feature>
<feature type="region of interest" description="Disordered" evidence="1">
    <location>
        <begin position="589"/>
        <end position="612"/>
    </location>
</feature>
<dbReference type="InterPro" id="IPR036047">
    <property type="entry name" value="F-box-like_dom_sf"/>
</dbReference>